<keyword evidence="2" id="KW-0472">Membrane</keyword>
<gene>
    <name evidence="3" type="ORF">F3Y22_tig00116962pilonHSYRG00495</name>
</gene>
<evidence type="ECO:0000256" key="1">
    <source>
        <dbReference type="SAM" id="Coils"/>
    </source>
</evidence>
<keyword evidence="1" id="KW-0175">Coiled coil</keyword>
<feature type="coiled-coil region" evidence="1">
    <location>
        <begin position="15"/>
        <end position="49"/>
    </location>
</feature>
<dbReference type="AlphaFoldDB" id="A0A6A2WW43"/>
<keyword evidence="4" id="KW-1185">Reference proteome</keyword>
<organism evidence="3 4">
    <name type="scientific">Hibiscus syriacus</name>
    <name type="common">Rose of Sharon</name>
    <dbReference type="NCBI Taxonomy" id="106335"/>
    <lineage>
        <taxon>Eukaryota</taxon>
        <taxon>Viridiplantae</taxon>
        <taxon>Streptophyta</taxon>
        <taxon>Embryophyta</taxon>
        <taxon>Tracheophyta</taxon>
        <taxon>Spermatophyta</taxon>
        <taxon>Magnoliopsida</taxon>
        <taxon>eudicotyledons</taxon>
        <taxon>Gunneridae</taxon>
        <taxon>Pentapetalae</taxon>
        <taxon>rosids</taxon>
        <taxon>malvids</taxon>
        <taxon>Malvales</taxon>
        <taxon>Malvaceae</taxon>
        <taxon>Malvoideae</taxon>
        <taxon>Hibiscus</taxon>
    </lineage>
</organism>
<keyword evidence="2" id="KW-1133">Transmembrane helix</keyword>
<keyword evidence="2" id="KW-0812">Transmembrane</keyword>
<proteinExistence type="predicted"/>
<evidence type="ECO:0000313" key="4">
    <source>
        <dbReference type="Proteomes" id="UP000436088"/>
    </source>
</evidence>
<dbReference type="EMBL" id="VEPZ02001737">
    <property type="protein sequence ID" value="KAE8659470.1"/>
    <property type="molecule type" value="Genomic_DNA"/>
</dbReference>
<dbReference type="Proteomes" id="UP000436088">
    <property type="component" value="Unassembled WGS sequence"/>
</dbReference>
<name>A0A6A2WW43_HIBSY</name>
<evidence type="ECO:0000313" key="3">
    <source>
        <dbReference type="EMBL" id="KAE8659470.1"/>
    </source>
</evidence>
<accession>A0A6A2WW43</accession>
<feature type="coiled-coil region" evidence="1">
    <location>
        <begin position="82"/>
        <end position="169"/>
    </location>
</feature>
<comment type="caution">
    <text evidence="3">The sequence shown here is derived from an EMBL/GenBank/DDBJ whole genome shotgun (WGS) entry which is preliminary data.</text>
</comment>
<reference evidence="3" key="1">
    <citation type="submission" date="2019-09" db="EMBL/GenBank/DDBJ databases">
        <title>Draft genome information of white flower Hibiscus syriacus.</title>
        <authorList>
            <person name="Kim Y.-M."/>
        </authorList>
    </citation>
    <scope>NUCLEOTIDE SEQUENCE [LARGE SCALE GENOMIC DNA]</scope>
    <source>
        <strain evidence="3">YM2019G1</strain>
    </source>
</reference>
<protein>
    <submittedName>
        <fullName evidence="3">Uncharacterized protein</fullName>
    </submittedName>
</protein>
<dbReference type="OrthoDB" id="1939306at2759"/>
<sequence>MEAAEKFHNTDKGDVSELLTKIEALKSEKLRLSDENKGMKEKVNKLDQEVGHLHAMEEETDEWDEEESSEAKQEVVELKRGLEEKVLMIERLRSEIAEFRKEKVKAEKKGRELETKIGILEVRAKDEWGKKTRVQEEMKQRINEFRKKIQYLEDEVAETRNELRRRNRVKLQCEKKVMGLEKMMLEFKDTVDEKTIETAMSGKVRDIGCEDKGANVPIVVAGGVAAIVVAAAVVNRCPWKRS</sequence>
<feature type="transmembrane region" description="Helical" evidence="2">
    <location>
        <begin position="214"/>
        <end position="234"/>
    </location>
</feature>
<evidence type="ECO:0000256" key="2">
    <source>
        <dbReference type="SAM" id="Phobius"/>
    </source>
</evidence>